<dbReference type="InterPro" id="IPR026444">
    <property type="entry name" value="Secre_tail"/>
</dbReference>
<evidence type="ECO:0000256" key="1">
    <source>
        <dbReference type="ARBA" id="ARBA00022729"/>
    </source>
</evidence>
<dbReference type="NCBIfam" id="TIGR04183">
    <property type="entry name" value="Por_Secre_tail"/>
    <property type="match status" value="1"/>
</dbReference>
<evidence type="ECO:0000313" key="4">
    <source>
        <dbReference type="Proteomes" id="UP000293952"/>
    </source>
</evidence>
<accession>A0A4Q4KMI8</accession>
<keyword evidence="4" id="KW-1185">Reference proteome</keyword>
<dbReference type="EMBL" id="SETE01000002">
    <property type="protein sequence ID" value="RYM34555.1"/>
    <property type="molecule type" value="Genomic_DNA"/>
</dbReference>
<reference evidence="3 4" key="1">
    <citation type="submission" date="2019-02" db="EMBL/GenBank/DDBJ databases">
        <title>Genome sequence of the sea-ice species Brumimicrobium glaciale.</title>
        <authorList>
            <person name="Bowman J.P."/>
        </authorList>
    </citation>
    <scope>NUCLEOTIDE SEQUENCE [LARGE SCALE GENOMIC DNA]</scope>
    <source>
        <strain evidence="3 4">IC156</strain>
    </source>
</reference>
<dbReference type="Proteomes" id="UP000293952">
    <property type="component" value="Unassembled WGS sequence"/>
</dbReference>
<dbReference type="RefSeq" id="WP_130092564.1">
    <property type="nucleotide sequence ID" value="NZ_SETE01000002.1"/>
</dbReference>
<dbReference type="AlphaFoldDB" id="A0A4Q4KMI8"/>
<feature type="domain" description="Secretion system C-terminal sorting" evidence="2">
    <location>
        <begin position="930"/>
        <end position="1002"/>
    </location>
</feature>
<sequence>MTTSKTYIFKLKTTLSLLFVLITQTCLSQFEFMGTIPNDKRGNFHLNESNSVIKTSSALYYLSRDYQRQLFALKEGQKEPKLVKDFGYDKIYSTFYSYGENVYFFTQDDFPGPLRLFKCNENQEVTEIYSQYVDQGMRDFQQHNENLYYRTKQDNSNKIFKYNTDLKELDTVYQSNKNLVLLDVNDNGILFSERQFSNLVELIFLDQTGNRVVLYQGVFGERSNPYLRSELIESSDNFNWYFRNVDSDSTSKTIQINKSTLQTSIISASNIVEIHPTTSNRFNVVIRTNTNNFLNAEMVNDSLILGDPKVIVNEQQSTLSSFNLESAKNGIFSMADIIYGIELGVVNQEDSIQRITDLNEGKFSGVPFRSCETGGHPNYSVQVFTHNQKDYAFLSNGNDNYIYLYEVRPDTLISLSKAPDYNSAQTRILLYDDYVYYITENNFTQLNQVYRWKFDSTIDTQPTERSFDSLTWYTEIGNDRETRPCSSYQNGLHSQNTIIGDDGSTYLSYVNLHWSGAAFDNVVYDFASRKSEKNRFSDVYAKYDKYGELQWLQGIGSTNKLFYIYDQFTLDSNGDVNIFGYFFKNGYFGQDTIEKDGSNRYWAKLNGETGEVLNVKSLYETTFIDNPEFFKVKADKEDNFYLTGKYNSYELDLVDTVLISDWDHQSFIAKYDNEGNLIWARNVLTNWNDFIGEIRSIELNEETKEILVFCSQNKTWSCTTDSWGGVLLVYDFDGNEKQRLVFSGNSLHYNGLATQLSDNKILVKGLSSGAIRSDIYEFQNDFRNDCYEVSEYSIIYDPLQNRVVSANVTTDNNGMIPLLVKQDVNFIYFMGEDFHSGKVMIQRYDLEGNYKGKKLINQIAYQATFDVKDNSFVLIGSNFSADKNYPIADIWRHSDVLSILKFEINDWDLTPQTIRPMDIRNIDADLGINVYPNPFTSTFEINFQDIEMQFEKYEISNAMGQVIKKGNILDQNFLKIDLSDQRHGVYFIKVFGANESKTAKLIKL</sequence>
<comment type="caution">
    <text evidence="3">The sequence shown here is derived from an EMBL/GenBank/DDBJ whole genome shotgun (WGS) entry which is preliminary data.</text>
</comment>
<dbReference type="SUPFAM" id="SSF50965">
    <property type="entry name" value="Galactose oxidase, central domain"/>
    <property type="match status" value="1"/>
</dbReference>
<evidence type="ECO:0000313" key="3">
    <source>
        <dbReference type="EMBL" id="RYM34555.1"/>
    </source>
</evidence>
<gene>
    <name evidence="3" type="ORF">ERX46_04055</name>
</gene>
<organism evidence="3 4">
    <name type="scientific">Brumimicrobium glaciale</name>
    <dbReference type="NCBI Taxonomy" id="200475"/>
    <lineage>
        <taxon>Bacteria</taxon>
        <taxon>Pseudomonadati</taxon>
        <taxon>Bacteroidota</taxon>
        <taxon>Flavobacteriia</taxon>
        <taxon>Flavobacteriales</taxon>
        <taxon>Crocinitomicaceae</taxon>
        <taxon>Brumimicrobium</taxon>
    </lineage>
</organism>
<evidence type="ECO:0000259" key="2">
    <source>
        <dbReference type="Pfam" id="PF18962"/>
    </source>
</evidence>
<dbReference type="Pfam" id="PF18962">
    <property type="entry name" value="Por_Secre_tail"/>
    <property type="match status" value="1"/>
</dbReference>
<proteinExistence type="predicted"/>
<name>A0A4Q4KMI8_9FLAO</name>
<protein>
    <submittedName>
        <fullName evidence="3">T9SS type A sorting domain-containing protein</fullName>
    </submittedName>
</protein>
<keyword evidence="1" id="KW-0732">Signal</keyword>
<dbReference type="OrthoDB" id="9811934at2"/>
<dbReference type="InterPro" id="IPR011043">
    <property type="entry name" value="Gal_Oxase/kelch_b-propeller"/>
</dbReference>